<dbReference type="Proteomes" id="UP000031829">
    <property type="component" value="Chromosome"/>
</dbReference>
<dbReference type="GO" id="GO:0015137">
    <property type="term" value="F:citrate transmembrane transporter activity"/>
    <property type="evidence" value="ECO:0007669"/>
    <property type="project" value="InterPro"/>
</dbReference>
<proteinExistence type="predicted"/>
<feature type="transmembrane region" description="Helical" evidence="6">
    <location>
        <begin position="410"/>
        <end position="431"/>
    </location>
</feature>
<dbReference type="HOGENOM" id="CLU_044454_0_1_9"/>
<dbReference type="EMBL" id="CP009920">
    <property type="protein sequence ID" value="AJI25498.1"/>
    <property type="molecule type" value="Genomic_DNA"/>
</dbReference>
<gene>
    <name evidence="8" type="primary">citN</name>
    <name evidence="8" type="ORF">BG04_2804</name>
</gene>
<dbReference type="InterPro" id="IPR004680">
    <property type="entry name" value="Cit_transptr-like_dom"/>
</dbReference>
<evidence type="ECO:0000259" key="7">
    <source>
        <dbReference type="Pfam" id="PF03600"/>
    </source>
</evidence>
<accession>A0A0B6AXT4</accession>
<keyword evidence="3 6" id="KW-0812">Transmembrane</keyword>
<dbReference type="NCBIfam" id="TIGR00784">
    <property type="entry name" value="citMHS"/>
    <property type="match status" value="1"/>
</dbReference>
<name>A0A0B6AXT4_PRIM2</name>
<feature type="transmembrane region" description="Helical" evidence="6">
    <location>
        <begin position="53"/>
        <end position="79"/>
    </location>
</feature>
<dbReference type="GO" id="GO:0016020">
    <property type="term" value="C:membrane"/>
    <property type="evidence" value="ECO:0007669"/>
    <property type="project" value="UniProtKB-SubCell"/>
</dbReference>
<reference evidence="8 9" key="1">
    <citation type="journal article" date="2015" name="Genome Announc.">
        <title>Complete genome sequences for 35 biothreat assay-relevant bacillus species.</title>
        <authorList>
            <person name="Johnson S.L."/>
            <person name="Daligault H.E."/>
            <person name="Davenport K.W."/>
            <person name="Jaissle J."/>
            <person name="Frey K.G."/>
            <person name="Ladner J.T."/>
            <person name="Broomall S.M."/>
            <person name="Bishop-Lilly K.A."/>
            <person name="Bruce D.C."/>
            <person name="Gibbons H.S."/>
            <person name="Coyne S.R."/>
            <person name="Lo C.C."/>
            <person name="Meincke L."/>
            <person name="Munk A.C."/>
            <person name="Koroleva G.I."/>
            <person name="Rosenzweig C.N."/>
            <person name="Palacios G.F."/>
            <person name="Redden C.L."/>
            <person name="Minogue T.D."/>
            <person name="Chain P.S."/>
        </authorList>
    </citation>
    <scope>NUCLEOTIDE SEQUENCE [LARGE SCALE GENOMIC DNA]</scope>
    <source>
        <strain evidence="9">ATCC 14581 / DSM 32 / JCM 2506 / NBRC 15308 / NCIMB 9376 / NCTC 10342 / NRRL B-14308 / VKM B-512</strain>
    </source>
</reference>
<comment type="subcellular location">
    <subcellularLocation>
        <location evidence="1">Membrane</location>
        <topology evidence="1">Multi-pass membrane protein</topology>
    </subcellularLocation>
</comment>
<feature type="domain" description="Citrate transporter-like" evidence="7">
    <location>
        <begin position="15"/>
        <end position="377"/>
    </location>
</feature>
<dbReference type="GeneID" id="93640869"/>
<evidence type="ECO:0000313" key="9">
    <source>
        <dbReference type="Proteomes" id="UP000031829"/>
    </source>
</evidence>
<evidence type="ECO:0000256" key="6">
    <source>
        <dbReference type="SAM" id="Phobius"/>
    </source>
</evidence>
<feature type="transmembrane region" description="Helical" evidence="6">
    <location>
        <begin position="283"/>
        <end position="303"/>
    </location>
</feature>
<feature type="transmembrane region" description="Helical" evidence="6">
    <location>
        <begin position="385"/>
        <end position="403"/>
    </location>
</feature>
<dbReference type="KEGG" id="bmeg:BG04_2804"/>
<dbReference type="RefSeq" id="WP_034654584.1">
    <property type="nucleotide sequence ID" value="NZ_BCVB01000014.1"/>
</dbReference>
<protein>
    <submittedName>
        <fullName evidence="8">Citrate transporter</fullName>
    </submittedName>
</protein>
<keyword evidence="4 6" id="KW-1133">Transmembrane helix</keyword>
<sequence length="433" mass="46666">MLSLLGFGMIATFLFLVISKRLSVVVAFIFVAILFGIIGGFSADMGDMMMKGILKVAPTAIMIVFAILYFGLMIDVGLFDPMISRILNIVKGDPLKVVMATAVITMLVGLDGDGSSTFLITVSALLPLYTKLGMNRLILACVISLSAGVMNMIPWGGPLVRAAASLQLEVSDLFNPLIPAMAAGLMWTLFSAYLLGKREKARLGTIHLKGSSMAFAEQLSVHETPGKPPRLFWFNALLTLCLMTILVVDILPIPILFAIAFAIALFVNFPHPKEQQERILSHANSFVMVSTLVFAAGIFTGVFTETKMMDAMANTIVSLTPEWLGSHLPLVVAITSLPLSFVFSPDAYYFGILPVISHTAANFGVDPVEIGRAALLGHSTTGFPLSPLVPATFILIGLVEVDFGEHQKFLFKWAFGTTIVMTITAILTNAISL</sequence>
<evidence type="ECO:0000256" key="2">
    <source>
        <dbReference type="ARBA" id="ARBA00022448"/>
    </source>
</evidence>
<keyword evidence="2" id="KW-0813">Transport</keyword>
<feature type="transmembrane region" description="Helical" evidence="6">
    <location>
        <begin position="177"/>
        <end position="196"/>
    </location>
</feature>
<feature type="transmembrane region" description="Helical" evidence="6">
    <location>
        <begin position="254"/>
        <end position="271"/>
    </location>
</feature>
<feature type="transmembrane region" description="Helical" evidence="6">
    <location>
        <begin position="323"/>
        <end position="342"/>
    </location>
</feature>
<dbReference type="InterPro" id="IPR014738">
    <property type="entry name" value="Citrate_transporter"/>
</dbReference>
<organism evidence="8 9">
    <name type="scientific">Priestia megaterium (strain ATCC 14581 / DSM 32 / CCUG 1817 / JCM 2506 / NBRC 15308 / NCIMB 9376 / NCTC 10342 / NRRL B-14308 / VKM B-512 / Ford 19)</name>
    <name type="common">Bacillus megaterium</name>
    <dbReference type="NCBI Taxonomy" id="1348623"/>
    <lineage>
        <taxon>Bacteria</taxon>
        <taxon>Bacillati</taxon>
        <taxon>Bacillota</taxon>
        <taxon>Bacilli</taxon>
        <taxon>Bacillales</taxon>
        <taxon>Bacillaceae</taxon>
        <taxon>Priestia</taxon>
    </lineage>
</organism>
<dbReference type="Pfam" id="PF03600">
    <property type="entry name" value="CitMHS"/>
    <property type="match status" value="1"/>
</dbReference>
<evidence type="ECO:0000256" key="1">
    <source>
        <dbReference type="ARBA" id="ARBA00004141"/>
    </source>
</evidence>
<evidence type="ECO:0000256" key="3">
    <source>
        <dbReference type="ARBA" id="ARBA00022692"/>
    </source>
</evidence>
<evidence type="ECO:0000256" key="5">
    <source>
        <dbReference type="ARBA" id="ARBA00023136"/>
    </source>
</evidence>
<feature type="transmembrane region" description="Helical" evidence="6">
    <location>
        <begin position="22"/>
        <end position="41"/>
    </location>
</feature>
<feature type="transmembrane region" description="Helical" evidence="6">
    <location>
        <begin position="137"/>
        <end position="157"/>
    </location>
</feature>
<evidence type="ECO:0000313" key="8">
    <source>
        <dbReference type="EMBL" id="AJI25498.1"/>
    </source>
</evidence>
<feature type="transmembrane region" description="Helical" evidence="6">
    <location>
        <begin position="99"/>
        <end position="125"/>
    </location>
</feature>
<dbReference type="AlphaFoldDB" id="A0A0B6AXT4"/>
<evidence type="ECO:0000256" key="4">
    <source>
        <dbReference type="ARBA" id="ARBA00022989"/>
    </source>
</evidence>
<keyword evidence="5 6" id="KW-0472">Membrane</keyword>